<dbReference type="Gene3D" id="3.40.47.10">
    <property type="match status" value="1"/>
</dbReference>
<evidence type="ECO:0000256" key="1">
    <source>
        <dbReference type="ARBA" id="ARBA00022679"/>
    </source>
</evidence>
<evidence type="ECO:0000259" key="3">
    <source>
        <dbReference type="Pfam" id="PF08541"/>
    </source>
</evidence>
<comment type="caution">
    <text evidence="4">The sequence shown here is derived from an EMBL/GenBank/DDBJ whole genome shotgun (WGS) entry which is preliminary data.</text>
</comment>
<protein>
    <recommendedName>
        <fullName evidence="3">Beta-ketoacyl-[acyl-carrier-protein] synthase III C-terminal domain-containing protein</fullName>
    </recommendedName>
</protein>
<dbReference type="SUPFAM" id="SSF53901">
    <property type="entry name" value="Thiolase-like"/>
    <property type="match status" value="1"/>
</dbReference>
<organism evidence="4">
    <name type="scientific">bioreactor metagenome</name>
    <dbReference type="NCBI Taxonomy" id="1076179"/>
    <lineage>
        <taxon>unclassified sequences</taxon>
        <taxon>metagenomes</taxon>
        <taxon>ecological metagenomes</taxon>
    </lineage>
</organism>
<dbReference type="PANTHER" id="PTHR34069">
    <property type="entry name" value="3-OXOACYL-[ACYL-CARRIER-PROTEIN] SYNTHASE 3"/>
    <property type="match status" value="1"/>
</dbReference>
<dbReference type="InterPro" id="IPR016039">
    <property type="entry name" value="Thiolase-like"/>
</dbReference>
<keyword evidence="1" id="KW-0808">Transferase</keyword>
<dbReference type="PANTHER" id="PTHR34069:SF2">
    <property type="entry name" value="BETA-KETOACYL-[ACYL-CARRIER-PROTEIN] SYNTHASE III"/>
    <property type="match status" value="1"/>
</dbReference>
<dbReference type="EMBL" id="VSSQ01124084">
    <property type="protein sequence ID" value="MPN55158.1"/>
    <property type="molecule type" value="Genomic_DNA"/>
</dbReference>
<gene>
    <name evidence="4" type="ORF">SDC9_202837</name>
</gene>
<dbReference type="Pfam" id="PF08541">
    <property type="entry name" value="ACP_syn_III_C"/>
    <property type="match status" value="1"/>
</dbReference>
<feature type="domain" description="Beta-ketoacyl-[acyl-carrier-protein] synthase III C-terminal" evidence="3">
    <location>
        <begin position="1"/>
        <end position="48"/>
    </location>
</feature>
<dbReference type="InterPro" id="IPR013747">
    <property type="entry name" value="ACP_syn_III_C"/>
</dbReference>
<proteinExistence type="predicted"/>
<dbReference type="GO" id="GO:0044550">
    <property type="term" value="P:secondary metabolite biosynthetic process"/>
    <property type="evidence" value="ECO:0007669"/>
    <property type="project" value="TreeGrafter"/>
</dbReference>
<sequence>MTKVGNTVSSSVPIALRSLLDEGKIKSGDKVALIGYGVGYSWGGTILTI</sequence>
<name>A0A645IUR9_9ZZZZ</name>
<accession>A0A645IUR9</accession>
<dbReference type="AlphaFoldDB" id="A0A645IUR9"/>
<evidence type="ECO:0000256" key="2">
    <source>
        <dbReference type="ARBA" id="ARBA00023315"/>
    </source>
</evidence>
<evidence type="ECO:0000313" key="4">
    <source>
        <dbReference type="EMBL" id="MPN55158.1"/>
    </source>
</evidence>
<reference evidence="4" key="1">
    <citation type="submission" date="2019-08" db="EMBL/GenBank/DDBJ databases">
        <authorList>
            <person name="Kucharzyk K."/>
            <person name="Murdoch R.W."/>
            <person name="Higgins S."/>
            <person name="Loffler F."/>
        </authorList>
    </citation>
    <scope>NUCLEOTIDE SEQUENCE</scope>
</reference>
<keyword evidence="2" id="KW-0012">Acyltransferase</keyword>
<dbReference type="GO" id="GO:0016746">
    <property type="term" value="F:acyltransferase activity"/>
    <property type="evidence" value="ECO:0007669"/>
    <property type="project" value="UniProtKB-KW"/>
</dbReference>